<feature type="compositionally biased region" description="Polar residues" evidence="8">
    <location>
        <begin position="201"/>
        <end position="222"/>
    </location>
</feature>
<evidence type="ECO:0000313" key="11">
    <source>
        <dbReference type="Proteomes" id="UP001152649"/>
    </source>
</evidence>
<dbReference type="InterPro" id="IPR013087">
    <property type="entry name" value="Znf_C2H2_type"/>
</dbReference>
<dbReference type="GO" id="GO:0005634">
    <property type="term" value="C:nucleus"/>
    <property type="evidence" value="ECO:0007669"/>
    <property type="project" value="UniProtKB-SubCell"/>
</dbReference>
<evidence type="ECO:0000256" key="1">
    <source>
        <dbReference type="ARBA" id="ARBA00004123"/>
    </source>
</evidence>
<keyword evidence="11" id="KW-1185">Reference proteome</keyword>
<evidence type="ECO:0000256" key="2">
    <source>
        <dbReference type="ARBA" id="ARBA00022723"/>
    </source>
</evidence>
<protein>
    <recommendedName>
        <fullName evidence="9">C2H2-type domain-containing protein</fullName>
    </recommendedName>
</protein>
<dbReference type="PANTHER" id="PTHR40626:SF11">
    <property type="entry name" value="ZINC FINGER PROTEIN YPR022C"/>
    <property type="match status" value="1"/>
</dbReference>
<feature type="region of interest" description="Disordered" evidence="8">
    <location>
        <begin position="249"/>
        <end position="269"/>
    </location>
</feature>
<dbReference type="InterPro" id="IPR051059">
    <property type="entry name" value="VerF-like"/>
</dbReference>
<dbReference type="SMART" id="SM00355">
    <property type="entry name" value="ZnF_C2H2"/>
    <property type="match status" value="2"/>
</dbReference>
<keyword evidence="5" id="KW-0862">Zinc</keyword>
<evidence type="ECO:0000256" key="5">
    <source>
        <dbReference type="ARBA" id="ARBA00022833"/>
    </source>
</evidence>
<evidence type="ECO:0000256" key="4">
    <source>
        <dbReference type="ARBA" id="ARBA00022771"/>
    </source>
</evidence>
<feature type="compositionally biased region" description="Low complexity" evidence="8">
    <location>
        <begin position="186"/>
        <end position="200"/>
    </location>
</feature>
<reference evidence="10" key="1">
    <citation type="submission" date="2021-07" db="EMBL/GenBank/DDBJ databases">
        <authorList>
            <person name="Branca A.L. A."/>
        </authorList>
    </citation>
    <scope>NUCLEOTIDE SEQUENCE</scope>
</reference>
<accession>A0A9W4NR01</accession>
<dbReference type="Gene3D" id="3.30.160.60">
    <property type="entry name" value="Classic Zinc Finger"/>
    <property type="match status" value="1"/>
</dbReference>
<evidence type="ECO:0000259" key="9">
    <source>
        <dbReference type="PROSITE" id="PS50157"/>
    </source>
</evidence>
<dbReference type="Pfam" id="PF04082">
    <property type="entry name" value="Fungal_trans"/>
    <property type="match status" value="1"/>
</dbReference>
<proteinExistence type="predicted"/>
<evidence type="ECO:0000256" key="3">
    <source>
        <dbReference type="ARBA" id="ARBA00022737"/>
    </source>
</evidence>
<keyword evidence="6" id="KW-0539">Nucleus</keyword>
<dbReference type="InterPro" id="IPR036236">
    <property type="entry name" value="Znf_C2H2_sf"/>
</dbReference>
<comment type="subcellular location">
    <subcellularLocation>
        <location evidence="1">Nucleus</location>
    </subcellularLocation>
</comment>
<dbReference type="GO" id="GO:0000978">
    <property type="term" value="F:RNA polymerase II cis-regulatory region sequence-specific DNA binding"/>
    <property type="evidence" value="ECO:0007669"/>
    <property type="project" value="InterPro"/>
</dbReference>
<feature type="domain" description="C2H2-type" evidence="9">
    <location>
        <begin position="112"/>
        <end position="139"/>
    </location>
</feature>
<feature type="region of interest" description="Disordered" evidence="8">
    <location>
        <begin position="160"/>
        <end position="222"/>
    </location>
</feature>
<evidence type="ECO:0000256" key="7">
    <source>
        <dbReference type="PROSITE-ProRule" id="PRU00042"/>
    </source>
</evidence>
<dbReference type="GO" id="GO:0008270">
    <property type="term" value="F:zinc ion binding"/>
    <property type="evidence" value="ECO:0007669"/>
    <property type="project" value="UniProtKB-KW"/>
</dbReference>
<dbReference type="OrthoDB" id="8117402at2759"/>
<dbReference type="SUPFAM" id="SSF57667">
    <property type="entry name" value="beta-beta-alpha zinc fingers"/>
    <property type="match status" value="1"/>
</dbReference>
<dbReference type="GO" id="GO:0000785">
    <property type="term" value="C:chromatin"/>
    <property type="evidence" value="ECO:0007669"/>
    <property type="project" value="TreeGrafter"/>
</dbReference>
<dbReference type="InterPro" id="IPR007219">
    <property type="entry name" value="XnlR_reg_dom"/>
</dbReference>
<evidence type="ECO:0000256" key="8">
    <source>
        <dbReference type="SAM" id="MobiDB-lite"/>
    </source>
</evidence>
<keyword evidence="4 7" id="KW-0863">Zinc-finger</keyword>
<dbReference type="EMBL" id="CAJVPG010000425">
    <property type="protein sequence ID" value="CAG8409970.1"/>
    <property type="molecule type" value="Genomic_DNA"/>
</dbReference>
<organism evidence="10 11">
    <name type="scientific">Penicillium salamii</name>
    <dbReference type="NCBI Taxonomy" id="1612424"/>
    <lineage>
        <taxon>Eukaryota</taxon>
        <taxon>Fungi</taxon>
        <taxon>Dikarya</taxon>
        <taxon>Ascomycota</taxon>
        <taxon>Pezizomycotina</taxon>
        <taxon>Eurotiomycetes</taxon>
        <taxon>Eurotiomycetidae</taxon>
        <taxon>Eurotiales</taxon>
        <taxon>Aspergillaceae</taxon>
        <taxon>Penicillium</taxon>
    </lineage>
</organism>
<dbReference type="Proteomes" id="UP001152649">
    <property type="component" value="Unassembled WGS sequence"/>
</dbReference>
<dbReference type="GO" id="GO:0000981">
    <property type="term" value="F:DNA-binding transcription factor activity, RNA polymerase II-specific"/>
    <property type="evidence" value="ECO:0007669"/>
    <property type="project" value="InterPro"/>
</dbReference>
<dbReference type="PROSITE" id="PS50157">
    <property type="entry name" value="ZINC_FINGER_C2H2_2"/>
    <property type="match status" value="2"/>
</dbReference>
<evidence type="ECO:0000313" key="10">
    <source>
        <dbReference type="EMBL" id="CAG8409970.1"/>
    </source>
</evidence>
<keyword evidence="3" id="KW-0677">Repeat</keyword>
<sequence length="798" mass="88977">MVSWSPTRHLFPDRLAVDDKQADKLQGRKKIGCDIPDLVIYQLYTCSLWSCKSSLELWPLATACRAEKPGVYAWGRCPRILSVPVTDRFHQRPFSPSVMSISRSVMPSYQPFQCLVCQSRFTRHENLKRHSALHSRSQAEAPLPCDFCHATFSRSDLRNRHMKRKHPEQEQHRVSKRVQRSAPTQPRAHPSSSPAAVSPAGSQEATPSPNTAHSSPEQGIGSETTAWNSAIQYQQRHFDRAHLGETSALATNRSQNPNPTKTQLTEGQLQQRSLNETSLIDQIVQDATDMERNLLMGTSFLKPTDHPEPQLPLITTPDDTLDANLSEFNFNQPIIDRLSPNDIPQLQDDWSPTALQISRGCDLFFSRVSHFLPFLHSPTFDPTQSPPHLVLSLLALAYHHGEDPECGEQEGSGESFSIRCFHQARALLASDEGRPDATTMIPTLVQSYLILQICAMMYLCGENSASGLKMHSHMISLARTGRMTQPLPVESGATADLESLWREFIKAESYKRTLFAVHQIDALWYQFLSIPRSISHLEIKHNLPCPQDQWESSSSAEWAHRQLIARSSGASIKYTDAVRCFLSSDAGITPISPFDPYGAINIAQFLISSAREISGWSTMTGMLSMERFGALRSSLVALGPYILPDTNGSQMSPAASCTATWQTAMLELQMWSPSHTGGIVEGSIDAVLSQSTYLGTSEYLCEPSTAKAILPHVNWFLRYLEETLVPDSEAPWVTLYAYKAFLIAWQLINGGAAGAMEAVGIQDGDLEGAMRWARKVFQRRQKKQLGKLILSCLDELCK</sequence>
<keyword evidence="2" id="KW-0479">Metal-binding</keyword>
<gene>
    <name evidence="10" type="ORF">PSALAMII_LOCUS8710</name>
</gene>
<feature type="domain" description="C2H2-type" evidence="9">
    <location>
        <begin position="143"/>
        <end position="171"/>
    </location>
</feature>
<comment type="caution">
    <text evidence="10">The sequence shown here is derived from an EMBL/GenBank/DDBJ whole genome shotgun (WGS) entry which is preliminary data.</text>
</comment>
<dbReference type="PROSITE" id="PS00028">
    <property type="entry name" value="ZINC_FINGER_C2H2_1"/>
    <property type="match status" value="2"/>
</dbReference>
<dbReference type="CDD" id="cd12148">
    <property type="entry name" value="fungal_TF_MHR"/>
    <property type="match status" value="1"/>
</dbReference>
<dbReference type="PANTHER" id="PTHR40626">
    <property type="entry name" value="MIP31509P"/>
    <property type="match status" value="1"/>
</dbReference>
<evidence type="ECO:0000256" key="6">
    <source>
        <dbReference type="ARBA" id="ARBA00023242"/>
    </source>
</evidence>
<dbReference type="AlphaFoldDB" id="A0A9W4NR01"/>
<name>A0A9W4NR01_9EURO</name>
<dbReference type="GO" id="GO:0006351">
    <property type="term" value="P:DNA-templated transcription"/>
    <property type="evidence" value="ECO:0007669"/>
    <property type="project" value="InterPro"/>
</dbReference>